<evidence type="ECO:0008006" key="4">
    <source>
        <dbReference type="Google" id="ProtNLM"/>
    </source>
</evidence>
<evidence type="ECO:0000313" key="2">
    <source>
        <dbReference type="EMBL" id="MFC6200297.1"/>
    </source>
</evidence>
<evidence type="ECO:0000256" key="1">
    <source>
        <dbReference type="SAM" id="Phobius"/>
    </source>
</evidence>
<keyword evidence="3" id="KW-1185">Reference proteome</keyword>
<feature type="transmembrane region" description="Helical" evidence="1">
    <location>
        <begin position="149"/>
        <end position="167"/>
    </location>
</feature>
<accession>A0ABW1SFG7</accession>
<protein>
    <recommendedName>
        <fullName evidence="4">DUF2812 domain-containing protein</fullName>
    </recommendedName>
</protein>
<sequence>MRRYRTLIKGSASELIWLNRLAQKGWVITKVHGNWYDFKRTNAHYRIFSEYVPNEIATDMATAHDQIFQVLASVPLAVAPVQVVYSGSTRDEVAQTRVEQHNAPLELKIALAMRSHQLNVMNTFFFVGLAFIIIALLITHGAIPNEIQSWIGTIWLTITAVLALRSSHSHRIARQLRQETQNYDGAWRPTMHVFLKPFLSDLDTDKLASLGHWHLVGHGKNVYWYDLETLASDEEVRQSVKKIVPADVTVTVMTSLGLAPIGYF</sequence>
<evidence type="ECO:0000313" key="3">
    <source>
        <dbReference type="Proteomes" id="UP001596171"/>
    </source>
</evidence>
<dbReference type="Proteomes" id="UP001596171">
    <property type="component" value="Unassembled WGS sequence"/>
</dbReference>
<organism evidence="2 3">
    <name type="scientific">Lactiplantibacillus nangangensis</name>
    <dbReference type="NCBI Taxonomy" id="2559917"/>
    <lineage>
        <taxon>Bacteria</taxon>
        <taxon>Bacillati</taxon>
        <taxon>Bacillota</taxon>
        <taxon>Bacilli</taxon>
        <taxon>Lactobacillales</taxon>
        <taxon>Lactobacillaceae</taxon>
        <taxon>Lactiplantibacillus</taxon>
    </lineage>
</organism>
<feature type="transmembrane region" description="Helical" evidence="1">
    <location>
        <begin position="123"/>
        <end position="143"/>
    </location>
</feature>
<keyword evidence="1" id="KW-0812">Transmembrane</keyword>
<name>A0ABW1SFG7_9LACO</name>
<keyword evidence="1" id="KW-1133">Transmembrane helix</keyword>
<reference evidence="3" key="1">
    <citation type="journal article" date="2019" name="Int. J. Syst. Evol. Microbiol.">
        <title>The Global Catalogue of Microorganisms (GCM) 10K type strain sequencing project: providing services to taxonomists for standard genome sequencing and annotation.</title>
        <authorList>
            <consortium name="The Broad Institute Genomics Platform"/>
            <consortium name="The Broad Institute Genome Sequencing Center for Infectious Disease"/>
            <person name="Wu L."/>
            <person name="Ma J."/>
        </authorList>
    </citation>
    <scope>NUCLEOTIDE SEQUENCE [LARGE SCALE GENOMIC DNA]</scope>
    <source>
        <strain evidence="3">CCM 8930</strain>
    </source>
</reference>
<keyword evidence="1" id="KW-0472">Membrane</keyword>
<proteinExistence type="predicted"/>
<comment type="caution">
    <text evidence="2">The sequence shown here is derived from an EMBL/GenBank/DDBJ whole genome shotgun (WGS) entry which is preliminary data.</text>
</comment>
<dbReference type="RefSeq" id="WP_137617149.1">
    <property type="nucleotide sequence ID" value="NZ_BJDI01000017.1"/>
</dbReference>
<dbReference type="EMBL" id="JBHSSE010000001">
    <property type="protein sequence ID" value="MFC6200297.1"/>
    <property type="molecule type" value="Genomic_DNA"/>
</dbReference>
<gene>
    <name evidence="2" type="ORF">ACFP1L_00135</name>
</gene>